<keyword evidence="5" id="KW-0162">Chylomicron</keyword>
<proteinExistence type="inferred from homology"/>
<dbReference type="GO" id="GO:0042627">
    <property type="term" value="C:chylomicron"/>
    <property type="evidence" value="ECO:0007669"/>
    <property type="project" value="UniProtKB-KW"/>
</dbReference>
<keyword evidence="10" id="KW-0443">Lipid metabolism</keyword>
<keyword evidence="6" id="KW-0964">Secreted</keyword>
<dbReference type="GO" id="GO:0016042">
    <property type="term" value="P:lipid catabolic process"/>
    <property type="evidence" value="ECO:0007669"/>
    <property type="project" value="UniProtKB-KW"/>
</dbReference>
<evidence type="ECO:0000256" key="8">
    <source>
        <dbReference type="ARBA" id="ARBA00022963"/>
    </source>
</evidence>
<dbReference type="InterPro" id="IPR038195">
    <property type="entry name" value="Apo_CIII_sf"/>
</dbReference>
<evidence type="ECO:0000256" key="9">
    <source>
        <dbReference type="ARBA" id="ARBA00023055"/>
    </source>
</evidence>
<evidence type="ECO:0000256" key="2">
    <source>
        <dbReference type="ARBA" id="ARBA00011008"/>
    </source>
</evidence>
<keyword evidence="9" id="KW-0445">Lipid transport</keyword>
<accession>A0A674ILA6</accession>
<reference evidence="15" key="1">
    <citation type="submission" date="2025-08" db="UniProtKB">
        <authorList>
            <consortium name="Ensembl"/>
        </authorList>
    </citation>
    <scope>IDENTIFICATION</scope>
</reference>
<keyword evidence="8" id="KW-0442">Lipid degradation</keyword>
<dbReference type="GO" id="GO:0008289">
    <property type="term" value="F:lipid binding"/>
    <property type="evidence" value="ECO:0007669"/>
    <property type="project" value="InterPro"/>
</dbReference>
<dbReference type="GO" id="GO:0042157">
    <property type="term" value="P:lipoprotein metabolic process"/>
    <property type="evidence" value="ECO:0007669"/>
    <property type="project" value="InterPro"/>
</dbReference>
<feature type="region of interest" description="Disordered" evidence="14">
    <location>
        <begin position="82"/>
        <end position="139"/>
    </location>
</feature>
<evidence type="ECO:0000256" key="14">
    <source>
        <dbReference type="SAM" id="MobiDB-lite"/>
    </source>
</evidence>
<evidence type="ECO:0000256" key="5">
    <source>
        <dbReference type="ARBA" id="ARBA00022513"/>
    </source>
</evidence>
<dbReference type="PANTHER" id="PTHR14225">
    <property type="entry name" value="APOLIPOPROTEIN C-III"/>
    <property type="match status" value="1"/>
</dbReference>
<sequence>MGGGAITPGEGAVTGTAPAALHCSAALSSARTMKALLLLALLGLALLAAVAEAPGEEETIVKKVQDYVQHVAQTAKDTFTKVQESEVAQQARCAPPPIPSGPGVSPTSHHKPFPFPRLPRHSQHPENPGEQARGRYRAG</sequence>
<protein>
    <recommendedName>
        <fullName evidence="3">Apolipoprotein C-III</fullName>
    </recommendedName>
    <alternativeName>
        <fullName evidence="12">Apolipoprotein C3</fullName>
    </alternativeName>
</protein>
<comment type="similarity">
    <text evidence="2">Belongs to the apolipoprotein C3 family.</text>
</comment>
<evidence type="ECO:0000313" key="15">
    <source>
        <dbReference type="Ensembl" id="ENSTMTP00000008547.1"/>
    </source>
</evidence>
<evidence type="ECO:0000256" key="12">
    <source>
        <dbReference type="ARBA" id="ARBA00031173"/>
    </source>
</evidence>
<evidence type="ECO:0000256" key="6">
    <source>
        <dbReference type="ARBA" id="ARBA00022525"/>
    </source>
</evidence>
<evidence type="ECO:0000313" key="16">
    <source>
        <dbReference type="Proteomes" id="UP000472274"/>
    </source>
</evidence>
<keyword evidence="7" id="KW-0732">Signal</keyword>
<dbReference type="InParanoid" id="A0A674ILA6"/>
<dbReference type="Proteomes" id="UP000472274">
    <property type="component" value="Unplaced"/>
</dbReference>
<keyword evidence="16" id="KW-1185">Reference proteome</keyword>
<name>A0A674ILA6_9SAUR</name>
<reference evidence="15" key="2">
    <citation type="submission" date="2025-09" db="UniProtKB">
        <authorList>
            <consortium name="Ensembl"/>
        </authorList>
    </citation>
    <scope>IDENTIFICATION</scope>
</reference>
<dbReference type="Gene3D" id="6.10.90.10">
    <property type="entry name" value="Apolipoprotein CIII"/>
    <property type="match status" value="1"/>
</dbReference>
<dbReference type="GeneTree" id="ENSGT00990000207428"/>
<evidence type="ECO:0000256" key="4">
    <source>
        <dbReference type="ARBA" id="ARBA00022448"/>
    </source>
</evidence>
<evidence type="ECO:0000256" key="11">
    <source>
        <dbReference type="ARBA" id="ARBA00023313"/>
    </source>
</evidence>
<dbReference type="InterPro" id="IPR008403">
    <property type="entry name" value="Apo-CIII"/>
</dbReference>
<dbReference type="Pfam" id="PF05778">
    <property type="entry name" value="Apo-CIII"/>
    <property type="match status" value="1"/>
</dbReference>
<evidence type="ECO:0000256" key="3">
    <source>
        <dbReference type="ARBA" id="ARBA00015570"/>
    </source>
</evidence>
<dbReference type="PANTHER" id="PTHR14225:SF0">
    <property type="entry name" value="APOLIPOPROTEIN C-III"/>
    <property type="match status" value="1"/>
</dbReference>
<dbReference type="AlphaFoldDB" id="A0A674ILA6"/>
<feature type="compositionally biased region" description="Basic residues" evidence="14">
    <location>
        <begin position="108"/>
        <end position="122"/>
    </location>
</feature>
<comment type="subcellular location">
    <subcellularLocation>
        <location evidence="1">Secreted</location>
    </subcellularLocation>
</comment>
<evidence type="ECO:0000256" key="1">
    <source>
        <dbReference type="ARBA" id="ARBA00004613"/>
    </source>
</evidence>
<dbReference type="GO" id="GO:0034361">
    <property type="term" value="C:very-low-density lipoprotein particle"/>
    <property type="evidence" value="ECO:0007669"/>
    <property type="project" value="UniProtKB-KW"/>
</dbReference>
<evidence type="ECO:0000256" key="10">
    <source>
        <dbReference type="ARBA" id="ARBA00023098"/>
    </source>
</evidence>
<keyword evidence="4" id="KW-0813">Transport</keyword>
<keyword evidence="11" id="KW-0850">VLDL</keyword>
<evidence type="ECO:0000256" key="7">
    <source>
        <dbReference type="ARBA" id="ARBA00022729"/>
    </source>
</evidence>
<dbReference type="Ensembl" id="ENSTMTT00000008839.1">
    <property type="protein sequence ID" value="ENSTMTP00000008547.1"/>
    <property type="gene ID" value="ENSTMTG00000006254.1"/>
</dbReference>
<evidence type="ECO:0000256" key="13">
    <source>
        <dbReference type="ARBA" id="ARBA00045699"/>
    </source>
</evidence>
<organism evidence="15 16">
    <name type="scientific">Terrapene triunguis</name>
    <name type="common">Three-toed box turtle</name>
    <dbReference type="NCBI Taxonomy" id="2587831"/>
    <lineage>
        <taxon>Eukaryota</taxon>
        <taxon>Metazoa</taxon>
        <taxon>Chordata</taxon>
        <taxon>Craniata</taxon>
        <taxon>Vertebrata</taxon>
        <taxon>Euteleostomi</taxon>
        <taxon>Archelosauria</taxon>
        <taxon>Testudinata</taxon>
        <taxon>Testudines</taxon>
        <taxon>Cryptodira</taxon>
        <taxon>Durocryptodira</taxon>
        <taxon>Testudinoidea</taxon>
        <taxon>Emydidae</taxon>
        <taxon>Terrapene</taxon>
    </lineage>
</organism>
<dbReference type="GO" id="GO:0006869">
    <property type="term" value="P:lipid transport"/>
    <property type="evidence" value="ECO:0007669"/>
    <property type="project" value="UniProtKB-KW"/>
</dbReference>
<comment type="function">
    <text evidence="13">Component of triglyceride-rich very low density lipoproteins (VLDL) and high density lipoproteins (HDL) in plasma. Plays a multifaceted role in triglyceride homeostasis. Intracellularly, promotes hepatic very low density lipoprotein 1 (VLDL1) assembly and secretion; extracellularly, attenuates hydrolysis and clearance of triglyceride-rich lipoproteins (TRLs). Impairs the lipolysis of TRLs by inhibiting lipoprotein lipase and the hepatic uptake of TRLs by remnant receptors. Formed of several curved helices connected via semiflexible hinges, so that it can wrap tightly around the curved micelle surface and easily adapt to the different diameters of its natural binding partners.</text>
</comment>